<feature type="compositionally biased region" description="Low complexity" evidence="1">
    <location>
        <begin position="1"/>
        <end position="19"/>
    </location>
</feature>
<dbReference type="PATRIC" id="fig|1286094.4.peg.1450"/>
<dbReference type="Proteomes" id="UP000014629">
    <property type="component" value="Unassembled WGS sequence"/>
</dbReference>
<name>S4AVM8_9ACTN</name>
<feature type="region of interest" description="Disordered" evidence="1">
    <location>
        <begin position="83"/>
        <end position="105"/>
    </location>
</feature>
<proteinExistence type="predicted"/>
<protein>
    <submittedName>
        <fullName evidence="2">Uncharacterized protein</fullName>
    </submittedName>
</protein>
<accession>S4AVM8</accession>
<feature type="region of interest" description="Disordered" evidence="1">
    <location>
        <begin position="1"/>
        <end position="69"/>
    </location>
</feature>
<feature type="compositionally biased region" description="Low complexity" evidence="1">
    <location>
        <begin position="123"/>
        <end position="133"/>
    </location>
</feature>
<reference evidence="2 3" key="1">
    <citation type="submission" date="2013-02" db="EMBL/GenBank/DDBJ databases">
        <title>Draft Genome Sequence of Streptomyces aurantiacus, Which Produces Setomimycin.</title>
        <authorList>
            <person name="Gruening B.A."/>
            <person name="Praeg A."/>
            <person name="Erxleben A."/>
            <person name="Guenther S."/>
            <person name="Mueller M."/>
        </authorList>
    </citation>
    <scope>NUCLEOTIDE SEQUENCE [LARGE SCALE GENOMIC DNA]</scope>
    <source>
        <strain evidence="2 3">JA 4570</strain>
    </source>
</reference>
<sequence>MAERAQAGAGPRAGAVAVELPRPRRAWPGKADRADQRDERHDHPDQGRAQLALGQRDHGEAAVQGDVQGERDAVVAVVRGEFVDAERAEAGEDQHDQGRREDDDLHALAALLAPVDVVQVQDQGELVQDQARAQAEDDRRAHRPEAVPSRGDRPEAADQHQEDARHDVVDVDVARRDVAERALPGADEARDGPGDQEGPHEGGKGEQQRQLPRLHDFAVPPVVHGPVPSFVMGPSSRS</sequence>
<feature type="compositionally biased region" description="Basic and acidic residues" evidence="1">
    <location>
        <begin position="30"/>
        <end position="46"/>
    </location>
</feature>
<dbReference type="AlphaFoldDB" id="S4AVM8"/>
<gene>
    <name evidence="2" type="ORF">STRAU_1474</name>
</gene>
<feature type="compositionally biased region" description="Basic and acidic residues" evidence="1">
    <location>
        <begin position="187"/>
        <end position="207"/>
    </location>
</feature>
<feature type="compositionally biased region" description="Basic and acidic residues" evidence="1">
    <location>
        <begin position="134"/>
        <end position="180"/>
    </location>
</feature>
<keyword evidence="3" id="KW-1185">Reference proteome</keyword>
<feature type="region of interest" description="Disordered" evidence="1">
    <location>
        <begin position="123"/>
        <end position="238"/>
    </location>
</feature>
<comment type="caution">
    <text evidence="2">The sequence shown here is derived from an EMBL/GenBank/DDBJ whole genome shotgun (WGS) entry which is preliminary data.</text>
</comment>
<organism evidence="2 3">
    <name type="scientific">Streptomyces aurantiacus JA 4570</name>
    <dbReference type="NCBI Taxonomy" id="1286094"/>
    <lineage>
        <taxon>Bacteria</taxon>
        <taxon>Bacillati</taxon>
        <taxon>Actinomycetota</taxon>
        <taxon>Actinomycetes</taxon>
        <taxon>Kitasatosporales</taxon>
        <taxon>Streptomycetaceae</taxon>
        <taxon>Streptomyces</taxon>
        <taxon>Streptomyces aurantiacus group</taxon>
    </lineage>
</organism>
<dbReference type="EMBL" id="AOPZ01000055">
    <property type="protein sequence ID" value="EPH45507.1"/>
    <property type="molecule type" value="Genomic_DNA"/>
</dbReference>
<evidence type="ECO:0000313" key="3">
    <source>
        <dbReference type="Proteomes" id="UP000014629"/>
    </source>
</evidence>
<evidence type="ECO:0000313" key="2">
    <source>
        <dbReference type="EMBL" id="EPH45507.1"/>
    </source>
</evidence>
<evidence type="ECO:0000256" key="1">
    <source>
        <dbReference type="SAM" id="MobiDB-lite"/>
    </source>
</evidence>